<reference evidence="7" key="3">
    <citation type="submission" date="2014-09" db="EMBL/GenBank/DDBJ databases">
        <authorList>
            <person name="Magalhaes I.L.F."/>
            <person name="Oliveira U."/>
            <person name="Santos F.R."/>
            <person name="Vidigal T.H.D.A."/>
            <person name="Brescovit A.D."/>
            <person name="Santos A.J."/>
        </authorList>
    </citation>
    <scope>NUCLEOTIDE SEQUENCE</scope>
</reference>
<evidence type="ECO:0000256" key="1">
    <source>
        <dbReference type="SAM" id="MobiDB-lite"/>
    </source>
</evidence>
<reference evidence="5" key="1">
    <citation type="journal article" date="2014" name="PLoS ONE">
        <title>Transcriptome-Based Identification of ABC Transporters in the Western Tarnished Plant Bug Lygus hesperus.</title>
        <authorList>
            <person name="Hull J.J."/>
            <person name="Chaney K."/>
            <person name="Geib S.M."/>
            <person name="Fabrick J.A."/>
            <person name="Brent C.S."/>
            <person name="Walsh D."/>
            <person name="Lavine L.C."/>
        </authorList>
    </citation>
    <scope>NUCLEOTIDE SEQUENCE</scope>
</reference>
<evidence type="ECO:0000259" key="2">
    <source>
        <dbReference type="Pfam" id="PF02121"/>
    </source>
</evidence>
<dbReference type="InterPro" id="IPR023393">
    <property type="entry name" value="START-like_dom_sf"/>
</dbReference>
<dbReference type="SUPFAM" id="SSF55961">
    <property type="entry name" value="Bet v1-like"/>
    <property type="match status" value="1"/>
</dbReference>
<dbReference type="InterPro" id="IPR001666">
    <property type="entry name" value="PI_transfer"/>
</dbReference>
<gene>
    <name evidence="5" type="primary">rdgBbeta_3</name>
    <name evidence="3" type="synonym">rdgBbeta_0</name>
    <name evidence="4" type="synonym">rdgBbeta_1</name>
    <name evidence="6" type="synonym">rdgBbeta_2</name>
    <name evidence="5" type="ORF">CM83_82778</name>
    <name evidence="3" type="ORF">CM83_82780</name>
    <name evidence="4" type="ORF">CM83_82783</name>
    <name evidence="6" type="ORF">CM83_82784</name>
</gene>
<dbReference type="AlphaFoldDB" id="A0A0A9YYI6"/>
<dbReference type="GO" id="GO:0005737">
    <property type="term" value="C:cytoplasm"/>
    <property type="evidence" value="ECO:0007669"/>
    <property type="project" value="TreeGrafter"/>
</dbReference>
<evidence type="ECO:0000313" key="6">
    <source>
        <dbReference type="EMBL" id="JAG38080.1"/>
    </source>
</evidence>
<organism evidence="5">
    <name type="scientific">Lygus hesperus</name>
    <name type="common">Western plant bug</name>
    <dbReference type="NCBI Taxonomy" id="30085"/>
    <lineage>
        <taxon>Eukaryota</taxon>
        <taxon>Metazoa</taxon>
        <taxon>Ecdysozoa</taxon>
        <taxon>Arthropoda</taxon>
        <taxon>Hexapoda</taxon>
        <taxon>Insecta</taxon>
        <taxon>Pterygota</taxon>
        <taxon>Neoptera</taxon>
        <taxon>Paraneoptera</taxon>
        <taxon>Hemiptera</taxon>
        <taxon>Heteroptera</taxon>
        <taxon>Panheteroptera</taxon>
        <taxon>Cimicomorpha</taxon>
        <taxon>Miridae</taxon>
        <taxon>Mirini</taxon>
        <taxon>Lygus</taxon>
    </lineage>
</organism>
<accession>A0A0A9YYI6</accession>
<proteinExistence type="predicted"/>
<dbReference type="InterPro" id="IPR055261">
    <property type="entry name" value="PI_transfer_N"/>
</dbReference>
<dbReference type="PRINTS" id="PR00391">
    <property type="entry name" value="PITRANSFER"/>
</dbReference>
<dbReference type="EMBL" id="GBHO01005524">
    <property type="protein sequence ID" value="JAG38080.1"/>
    <property type="molecule type" value="Transcribed_RNA"/>
</dbReference>
<dbReference type="EMBL" id="GBHO01032883">
    <property type="protein sequence ID" value="JAG10721.1"/>
    <property type="molecule type" value="Transcribed_RNA"/>
</dbReference>
<dbReference type="EMBL" id="GBHO01032889">
    <property type="protein sequence ID" value="JAG10715.1"/>
    <property type="molecule type" value="Transcribed_RNA"/>
</dbReference>
<evidence type="ECO:0000313" key="4">
    <source>
        <dbReference type="EMBL" id="JAG10721.1"/>
    </source>
</evidence>
<evidence type="ECO:0000313" key="7">
    <source>
        <dbReference type="EMBL" id="JAG48811.1"/>
    </source>
</evidence>
<dbReference type="FunFam" id="3.30.530.20:FF:000028">
    <property type="entry name" value="Phosphatidylinositol transfer protein 5"/>
    <property type="match status" value="1"/>
</dbReference>
<dbReference type="PANTHER" id="PTHR10658">
    <property type="entry name" value="PHOSPHATIDYLINOSITOL TRANSFER PROTEIN"/>
    <property type="match status" value="1"/>
</dbReference>
<dbReference type="GO" id="GO:0008526">
    <property type="term" value="F:phosphatidylinositol transfer activity"/>
    <property type="evidence" value="ECO:0007669"/>
    <property type="project" value="UniProtKB-ARBA"/>
</dbReference>
<dbReference type="GO" id="GO:0071944">
    <property type="term" value="C:cell periphery"/>
    <property type="evidence" value="ECO:0007669"/>
    <property type="project" value="UniProtKB-ARBA"/>
</dbReference>
<name>A0A0A9YYI6_LYGHE</name>
<dbReference type="EMBL" id="GBRD01017016">
    <property type="protein sequence ID" value="JAG48811.1"/>
    <property type="molecule type" value="Transcribed_RNA"/>
</dbReference>
<dbReference type="EMBL" id="GBHO01005527">
    <property type="protein sequence ID" value="JAG38077.1"/>
    <property type="molecule type" value="Transcribed_RNA"/>
</dbReference>
<feature type="region of interest" description="Disordered" evidence="1">
    <location>
        <begin position="244"/>
        <end position="294"/>
    </location>
</feature>
<reference evidence="5" key="2">
    <citation type="submission" date="2014-07" db="EMBL/GenBank/DDBJ databases">
        <authorList>
            <person name="Hull J."/>
        </authorList>
    </citation>
    <scope>NUCLEOTIDE SEQUENCE</scope>
</reference>
<feature type="domain" description="Phosphatidylinositol transfer protein N-terminal" evidence="2">
    <location>
        <begin position="3"/>
        <end position="244"/>
    </location>
</feature>
<evidence type="ECO:0000313" key="5">
    <source>
        <dbReference type="EMBL" id="JAG38077.1"/>
    </source>
</evidence>
<evidence type="ECO:0000313" key="3">
    <source>
        <dbReference type="EMBL" id="JAG10715.1"/>
    </source>
</evidence>
<protein>
    <submittedName>
        <fullName evidence="5">Cytoplasmic phosphatidylinositol transfer protein 1</fullName>
    </submittedName>
</protein>
<dbReference type="PANTHER" id="PTHR10658:SF54">
    <property type="entry name" value="CYTOPLASMIC PHOSPHATIDYLINOSITOL TRANSFER PROTEIN 1"/>
    <property type="match status" value="1"/>
</dbReference>
<dbReference type="Gene3D" id="3.30.530.20">
    <property type="match status" value="1"/>
</dbReference>
<sequence>MVLLKEYRICMPLSVEEYRIGQLYMIARHSLEQTESGNGVEIVENKECEDPQHGKGQFTEKRIHLNGRLPYWLQAVLPSVFYITEKAWNYYPYTVTEYTCSFLPKFCITIQTTYENNSGTSENALNLSVEVLKTRIVDHVDIVYDEVSAKHYKEEEDLKFFKSKKTGRGPLAEDWRTSVTPIMCSYKVVQASFEIWGLQSRAEELIQSSIREILLVGHKQAFAWIDSWIDMSLDDVRAYEKSAHEETNDKLGPTAAQPSTPGSKFGTPSETPSGTPPASPRTPASAVKSWFSWS</sequence>
<dbReference type="GO" id="GO:0035091">
    <property type="term" value="F:phosphatidylinositol binding"/>
    <property type="evidence" value="ECO:0007669"/>
    <property type="project" value="TreeGrafter"/>
</dbReference>
<dbReference type="Pfam" id="PF02121">
    <property type="entry name" value="IP_trans"/>
    <property type="match status" value="1"/>
</dbReference>